<dbReference type="AlphaFoldDB" id="A0ABC9SQK7"/>
<organism evidence="1 2">
    <name type="scientific">Bacillus cereus TIAC219</name>
    <dbReference type="NCBI Taxonomy" id="718222"/>
    <lineage>
        <taxon>Bacteria</taxon>
        <taxon>Bacillati</taxon>
        <taxon>Bacillota</taxon>
        <taxon>Bacilli</taxon>
        <taxon>Bacillales</taxon>
        <taxon>Bacillaceae</taxon>
        <taxon>Bacillus</taxon>
        <taxon>Bacillus cereus group</taxon>
    </lineage>
</organism>
<evidence type="ECO:0000313" key="2">
    <source>
        <dbReference type="Proteomes" id="UP000014060"/>
    </source>
</evidence>
<proteinExistence type="predicted"/>
<dbReference type="Proteomes" id="UP000014060">
    <property type="component" value="Unassembled WGS sequence"/>
</dbReference>
<sequence>MKKMMVGRLFVWFGAGAFAVGIRYGIAGNPLSEFIQYVVAMFAMSYGINQIVKGGKEIA</sequence>
<gene>
    <name evidence="1" type="ORF">IAY_06240</name>
</gene>
<evidence type="ECO:0008006" key="3">
    <source>
        <dbReference type="Google" id="ProtNLM"/>
    </source>
</evidence>
<comment type="caution">
    <text evidence="1">The sequence shown here is derived from an EMBL/GenBank/DDBJ whole genome shotgun (WGS) entry which is preliminary data.</text>
</comment>
<dbReference type="EMBL" id="AHCJ01000083">
    <property type="protein sequence ID" value="EOQ57846.1"/>
    <property type="molecule type" value="Genomic_DNA"/>
</dbReference>
<evidence type="ECO:0000313" key="1">
    <source>
        <dbReference type="EMBL" id="EOQ57846.1"/>
    </source>
</evidence>
<reference evidence="1 2" key="1">
    <citation type="submission" date="2013-01" db="EMBL/GenBank/DDBJ databases">
        <title>The Genome Sequence of Bacillus cereus TIAC219.</title>
        <authorList>
            <consortium name="The Broad Institute Genome Sequencing Platform"/>
            <consortium name="The Broad Institute Genome Sequencing Center for Infectious Disease"/>
            <person name="Feldgarden M."/>
            <person name="Van der Auwera G.A."/>
            <person name="Mahillon J."/>
            <person name="Duprez V."/>
            <person name="Timmery S."/>
            <person name="Mattelet C."/>
            <person name="Dierick K."/>
            <person name="Sun M."/>
            <person name="Yu Z."/>
            <person name="Zhu L."/>
            <person name="Hu X."/>
            <person name="Shank E.B."/>
            <person name="Swiecicka I."/>
            <person name="Hansen B.M."/>
            <person name="Andrup L."/>
            <person name="Walker B."/>
            <person name="Young S.K."/>
            <person name="Zeng Q."/>
            <person name="Gargeya S."/>
            <person name="Fitzgerald M."/>
            <person name="Haas B."/>
            <person name="Abouelleil A."/>
            <person name="Alvarado L."/>
            <person name="Arachchi H.M."/>
            <person name="Berlin A.M."/>
            <person name="Chapman S.B."/>
            <person name="Dewar J."/>
            <person name="Goldberg J."/>
            <person name="Griggs A."/>
            <person name="Gujja S."/>
            <person name="Hansen M."/>
            <person name="Howarth C."/>
            <person name="Imamovic A."/>
            <person name="Larimer J."/>
            <person name="McCowan C."/>
            <person name="Murphy C."/>
            <person name="Neiman D."/>
            <person name="Pearson M."/>
            <person name="Priest M."/>
            <person name="Roberts A."/>
            <person name="Saif S."/>
            <person name="Shea T."/>
            <person name="Sisk P."/>
            <person name="Sykes S."/>
            <person name="Wortman J."/>
            <person name="Nusbaum C."/>
            <person name="Birren B."/>
        </authorList>
    </citation>
    <scope>NUCLEOTIDE SEQUENCE [LARGE SCALE GENOMIC DNA]</scope>
    <source>
        <strain evidence="1 2">TIAC219</strain>
    </source>
</reference>
<accession>A0ABC9SQK7</accession>
<name>A0ABC9SQK7_BACCE</name>
<protein>
    <recommendedName>
        <fullName evidence="3">Holin</fullName>
    </recommendedName>
</protein>